<protein>
    <submittedName>
        <fullName evidence="1">Uncharacterized protein</fullName>
    </submittedName>
</protein>
<evidence type="ECO:0000313" key="2">
    <source>
        <dbReference type="Proteomes" id="UP001497522"/>
    </source>
</evidence>
<reference evidence="1" key="1">
    <citation type="submission" date="2024-03" db="EMBL/GenBank/DDBJ databases">
        <authorList>
            <consortium name="ELIXIR-Norway"/>
            <consortium name="Elixir Norway"/>
        </authorList>
    </citation>
    <scope>NUCLEOTIDE SEQUENCE</scope>
</reference>
<accession>A0ABP1BLY7</accession>
<organism evidence="1 2">
    <name type="scientific">Sphagnum jensenii</name>
    <dbReference type="NCBI Taxonomy" id="128206"/>
    <lineage>
        <taxon>Eukaryota</taxon>
        <taxon>Viridiplantae</taxon>
        <taxon>Streptophyta</taxon>
        <taxon>Embryophyta</taxon>
        <taxon>Bryophyta</taxon>
        <taxon>Sphagnophytina</taxon>
        <taxon>Sphagnopsida</taxon>
        <taxon>Sphagnales</taxon>
        <taxon>Sphagnaceae</taxon>
        <taxon>Sphagnum</taxon>
    </lineage>
</organism>
<dbReference type="Proteomes" id="UP001497522">
    <property type="component" value="Chromosome 5"/>
</dbReference>
<sequence>MVENEAAKDVEWLPGVRESADVIREETGRVVFKFHGGFVKEHKRPGGCEVVVNFPFIPNTFEGLPRNLSHGAIKKAVLRGFLDT</sequence>
<evidence type="ECO:0000313" key="1">
    <source>
        <dbReference type="EMBL" id="CAK9876810.1"/>
    </source>
</evidence>
<gene>
    <name evidence="1" type="ORF">CSSPJE1EN2_LOCUS18852</name>
</gene>
<proteinExistence type="predicted"/>
<name>A0ABP1BLY7_9BRYO</name>
<dbReference type="EMBL" id="OZ023706">
    <property type="protein sequence ID" value="CAK9876810.1"/>
    <property type="molecule type" value="Genomic_DNA"/>
</dbReference>
<keyword evidence="2" id="KW-1185">Reference proteome</keyword>